<accession>A0A7Y9ET84</accession>
<name>A0A7Y9ET84_9MICO</name>
<sequence length="436" mass="45166">MPPWLLRIDVVDGPFPSIVWGVTALLVLVLLLRRPTSRWMLRAAIGILAGALIGVVLVTVVDATQAFGGTTPRGTVWWIAAGFAALGLAIVSLWDSRAWRKIVAIVTVILVLISTFLGVNALFGIDRTLGSLFGISSLQEADDLPGPNPSISPTGPLYASWTPPSDLPAKGQVRQLSGTHAIPSSAGFVARDASVYLPPAALVAEPPALPVVVFMMGKPGNPDPSFVQDALDGLAAKNKGLAPIVIVADQLGNPDANPACVDSKTYGGVSTYFNTDIPAFISANLPVVSDHAQWTIGGYSNGGACALVWAGKHPEIWGNIISISGEEFPGSEEQDTVLREVFGGDSASYAAAKPDAVLAAGKGRYDSHVAVFTVGENDPAYIPGARSSAKLAQAAGFTTTFQIIAGADHVVTALNGGLPFAFGVLYPRLGLSAPAG</sequence>
<organism evidence="2 3">
    <name type="scientific">Microbacterium pseudoresistens</name>
    <dbReference type="NCBI Taxonomy" id="640634"/>
    <lineage>
        <taxon>Bacteria</taxon>
        <taxon>Bacillati</taxon>
        <taxon>Actinomycetota</taxon>
        <taxon>Actinomycetes</taxon>
        <taxon>Micrococcales</taxon>
        <taxon>Microbacteriaceae</taxon>
        <taxon>Microbacterium</taxon>
    </lineage>
</organism>
<dbReference type="InterPro" id="IPR000801">
    <property type="entry name" value="Esterase-like"/>
</dbReference>
<feature type="transmembrane region" description="Helical" evidence="1">
    <location>
        <begin position="102"/>
        <end position="123"/>
    </location>
</feature>
<proteinExistence type="predicted"/>
<dbReference type="GO" id="GO:0016747">
    <property type="term" value="F:acyltransferase activity, transferring groups other than amino-acyl groups"/>
    <property type="evidence" value="ECO:0007669"/>
    <property type="project" value="TreeGrafter"/>
</dbReference>
<feature type="transmembrane region" description="Helical" evidence="1">
    <location>
        <begin position="15"/>
        <end position="32"/>
    </location>
</feature>
<keyword evidence="1" id="KW-0472">Membrane</keyword>
<keyword evidence="1" id="KW-0812">Transmembrane</keyword>
<reference evidence="2 3" key="1">
    <citation type="submission" date="2020-07" db="EMBL/GenBank/DDBJ databases">
        <title>Sequencing the genomes of 1000 actinobacteria strains.</title>
        <authorList>
            <person name="Klenk H.-P."/>
        </authorList>
    </citation>
    <scope>NUCLEOTIDE SEQUENCE [LARGE SCALE GENOMIC DNA]</scope>
    <source>
        <strain evidence="2 3">DSM 22185</strain>
    </source>
</reference>
<evidence type="ECO:0000313" key="2">
    <source>
        <dbReference type="EMBL" id="NYD53533.1"/>
    </source>
</evidence>
<dbReference type="Pfam" id="PF00756">
    <property type="entry name" value="Esterase"/>
    <property type="match status" value="1"/>
</dbReference>
<dbReference type="EMBL" id="JACCBH010000001">
    <property type="protein sequence ID" value="NYD53533.1"/>
    <property type="molecule type" value="Genomic_DNA"/>
</dbReference>
<comment type="caution">
    <text evidence="2">The sequence shown here is derived from an EMBL/GenBank/DDBJ whole genome shotgun (WGS) entry which is preliminary data.</text>
</comment>
<dbReference type="InterPro" id="IPR050583">
    <property type="entry name" value="Mycobacterial_A85_antigen"/>
</dbReference>
<dbReference type="SUPFAM" id="SSF53474">
    <property type="entry name" value="alpha/beta-Hydrolases"/>
    <property type="match status" value="1"/>
</dbReference>
<gene>
    <name evidence="2" type="ORF">BKA02_000588</name>
</gene>
<feature type="transmembrane region" description="Helical" evidence="1">
    <location>
        <begin position="76"/>
        <end position="95"/>
    </location>
</feature>
<feature type="transmembrane region" description="Helical" evidence="1">
    <location>
        <begin position="39"/>
        <end position="61"/>
    </location>
</feature>
<dbReference type="InterPro" id="IPR029058">
    <property type="entry name" value="AB_hydrolase_fold"/>
</dbReference>
<dbReference type="PANTHER" id="PTHR48098">
    <property type="entry name" value="ENTEROCHELIN ESTERASE-RELATED"/>
    <property type="match status" value="1"/>
</dbReference>
<evidence type="ECO:0000313" key="3">
    <source>
        <dbReference type="Proteomes" id="UP000552045"/>
    </source>
</evidence>
<evidence type="ECO:0000256" key="1">
    <source>
        <dbReference type="SAM" id="Phobius"/>
    </source>
</evidence>
<dbReference type="Proteomes" id="UP000552045">
    <property type="component" value="Unassembled WGS sequence"/>
</dbReference>
<keyword evidence="3" id="KW-1185">Reference proteome</keyword>
<dbReference type="PANTHER" id="PTHR48098:SF1">
    <property type="entry name" value="DIACYLGLYCEROL ACYLTRANSFERASE_MYCOLYLTRANSFERASE AG85A"/>
    <property type="match status" value="1"/>
</dbReference>
<dbReference type="RefSeq" id="WP_179431157.1">
    <property type="nucleotide sequence ID" value="NZ_BAABLC010000005.1"/>
</dbReference>
<dbReference type="Gene3D" id="3.40.50.1820">
    <property type="entry name" value="alpha/beta hydrolase"/>
    <property type="match status" value="1"/>
</dbReference>
<dbReference type="AlphaFoldDB" id="A0A7Y9ET84"/>
<keyword evidence="1" id="KW-1133">Transmembrane helix</keyword>
<protein>
    <submittedName>
        <fullName evidence="2">Enterochelin esterase-like enzyme</fullName>
    </submittedName>
</protein>